<comment type="caution">
    <text evidence="1">The sequence shown here is derived from an EMBL/GenBank/DDBJ whole genome shotgun (WGS) entry which is preliminary data.</text>
</comment>
<organism evidence="1">
    <name type="scientific">marine sediment metagenome</name>
    <dbReference type="NCBI Taxonomy" id="412755"/>
    <lineage>
        <taxon>unclassified sequences</taxon>
        <taxon>metagenomes</taxon>
        <taxon>ecological metagenomes</taxon>
    </lineage>
</organism>
<dbReference type="AlphaFoldDB" id="A0A0F9GFS5"/>
<name>A0A0F9GFS5_9ZZZZ</name>
<proteinExistence type="predicted"/>
<evidence type="ECO:0000313" key="1">
    <source>
        <dbReference type="EMBL" id="KKL68270.1"/>
    </source>
</evidence>
<sequence>EISSENSEDPIRRAYIFLKNHSRSPEAFSKGEFKAFAN</sequence>
<gene>
    <name evidence="1" type="ORF">LCGC14_2126690</name>
</gene>
<reference evidence="1" key="1">
    <citation type="journal article" date="2015" name="Nature">
        <title>Complex archaea that bridge the gap between prokaryotes and eukaryotes.</title>
        <authorList>
            <person name="Spang A."/>
            <person name="Saw J.H."/>
            <person name="Jorgensen S.L."/>
            <person name="Zaremba-Niedzwiedzka K."/>
            <person name="Martijn J."/>
            <person name="Lind A.E."/>
            <person name="van Eijk R."/>
            <person name="Schleper C."/>
            <person name="Guy L."/>
            <person name="Ettema T.J."/>
        </authorList>
    </citation>
    <scope>NUCLEOTIDE SEQUENCE</scope>
</reference>
<accession>A0A0F9GFS5</accession>
<protein>
    <submittedName>
        <fullName evidence="1">Uncharacterized protein</fullName>
    </submittedName>
</protein>
<feature type="non-terminal residue" evidence="1">
    <location>
        <position position="1"/>
    </location>
</feature>
<dbReference type="EMBL" id="LAZR01026582">
    <property type="protein sequence ID" value="KKL68270.1"/>
    <property type="molecule type" value="Genomic_DNA"/>
</dbReference>